<dbReference type="AlphaFoldDB" id="A0A948X0J9"/>
<dbReference type="InterPro" id="IPR029058">
    <property type="entry name" value="AB_hydrolase_fold"/>
</dbReference>
<dbReference type="EMBL" id="JAHLFS010000022">
    <property type="protein sequence ID" value="MBU3851386.1"/>
    <property type="molecule type" value="Genomic_DNA"/>
</dbReference>
<organism evidence="2 3">
    <name type="scientific">Candidatus Paralactobacillus gallistercoris</name>
    <dbReference type="NCBI Taxonomy" id="2838724"/>
    <lineage>
        <taxon>Bacteria</taxon>
        <taxon>Bacillati</taxon>
        <taxon>Bacillota</taxon>
        <taxon>Bacilli</taxon>
        <taxon>Lactobacillales</taxon>
        <taxon>Lactobacillaceae</taxon>
        <taxon>Lactobacillus</taxon>
    </lineage>
</organism>
<keyword evidence="1" id="KW-1133">Transmembrane helix</keyword>
<dbReference type="Pfam" id="PF06028">
    <property type="entry name" value="DUF915"/>
    <property type="match status" value="2"/>
</dbReference>
<keyword evidence="1" id="KW-0472">Membrane</keyword>
<feature type="transmembrane region" description="Helical" evidence="1">
    <location>
        <begin position="12"/>
        <end position="31"/>
    </location>
</feature>
<dbReference type="GO" id="GO:0016787">
    <property type="term" value="F:hydrolase activity"/>
    <property type="evidence" value="ECO:0007669"/>
    <property type="project" value="UniProtKB-KW"/>
</dbReference>
<evidence type="ECO:0000313" key="2">
    <source>
        <dbReference type="EMBL" id="MBU3851386.1"/>
    </source>
</evidence>
<protein>
    <submittedName>
        <fullName evidence="2">Alpha/beta hydrolase</fullName>
    </submittedName>
</protein>
<reference evidence="2" key="1">
    <citation type="journal article" date="2021" name="PeerJ">
        <title>Extensive microbial diversity within the chicken gut microbiome revealed by metagenomics and culture.</title>
        <authorList>
            <person name="Gilroy R."/>
            <person name="Ravi A."/>
            <person name="Getino M."/>
            <person name="Pursley I."/>
            <person name="Horton D.L."/>
            <person name="Alikhan N.F."/>
            <person name="Baker D."/>
            <person name="Gharbi K."/>
            <person name="Hall N."/>
            <person name="Watson M."/>
            <person name="Adriaenssens E.M."/>
            <person name="Foster-Nyarko E."/>
            <person name="Jarju S."/>
            <person name="Secka A."/>
            <person name="Antonio M."/>
            <person name="Oren A."/>
            <person name="Chaudhuri R.R."/>
            <person name="La Ragione R."/>
            <person name="Hildebrand F."/>
            <person name="Pallen M.J."/>
        </authorList>
    </citation>
    <scope>NUCLEOTIDE SEQUENCE</scope>
    <source>
        <strain evidence="2">F6-6636</strain>
    </source>
</reference>
<dbReference type="SUPFAM" id="SSF53474">
    <property type="entry name" value="alpha/beta-Hydrolases"/>
    <property type="match status" value="1"/>
</dbReference>
<keyword evidence="2" id="KW-0378">Hydrolase</keyword>
<dbReference type="Gene3D" id="3.40.50.1820">
    <property type="entry name" value="alpha/beta hydrolase"/>
    <property type="match status" value="1"/>
</dbReference>
<comment type="caution">
    <text evidence="2">The sequence shown here is derived from an EMBL/GenBank/DDBJ whole genome shotgun (WGS) entry which is preliminary data.</text>
</comment>
<name>A0A948X0J9_9LACO</name>
<evidence type="ECO:0000256" key="1">
    <source>
        <dbReference type="SAM" id="Phobius"/>
    </source>
</evidence>
<gene>
    <name evidence="2" type="ORF">H9901_01635</name>
</gene>
<evidence type="ECO:0000313" key="3">
    <source>
        <dbReference type="Proteomes" id="UP000777303"/>
    </source>
</evidence>
<accession>A0A948X0J9</accession>
<dbReference type="InterPro" id="IPR010315">
    <property type="entry name" value="DUF915_hydro-like"/>
</dbReference>
<keyword evidence="1" id="KW-0812">Transmembrane</keyword>
<proteinExistence type="predicted"/>
<sequence>MMKAQRKHHLLRNLGIALGSVVLLVTVWWQICLQPLRKLSVPQHDVPTLFIPGYLGNWISLGPMVHRLNHYDIAKEAMVVHIAKDNHITIKQEHAFKDNPNILVLFQDNTDVAKQAYQLGLLNEKLYRDYHVRQINLVGHSAGGNIVLRYLITKHSRPVPQPLKFVNFADDYSRREDAETARLPHNLKVLTVAGEIWHTGTDGEIPLKAALAFSKVLKPHVAAVKTVVFHGGPLRTYHSCLHQNPAVDCVIARFLYDNGN</sequence>
<reference evidence="2" key="2">
    <citation type="submission" date="2021-04" db="EMBL/GenBank/DDBJ databases">
        <authorList>
            <person name="Gilroy R."/>
        </authorList>
    </citation>
    <scope>NUCLEOTIDE SEQUENCE</scope>
    <source>
        <strain evidence="2">F6-6636</strain>
    </source>
</reference>
<dbReference type="Proteomes" id="UP000777303">
    <property type="component" value="Unassembled WGS sequence"/>
</dbReference>